<keyword evidence="5" id="KW-1185">Reference proteome</keyword>
<evidence type="ECO:0000256" key="2">
    <source>
        <dbReference type="SAM" id="Phobius"/>
    </source>
</evidence>
<sequence length="780" mass="84744">MASSGTQAVVEILSVWTTDANGKRRVSDVQLSLRDATSLSLGGTTSGGVTPIVWDKEHQKFAPVGSLSPIVFAGDVPPQGATSNTKPRERRVEGCLGVFGVVPLGHYDASLLIITEAKAVCTNSGEAVVLPGGHVVYEIQKMLHMPLPSKTYHAQDPSSLNASSSNLPLTGGSGSDGMKSHPTSPPLHFSDNSGDPASPNHEGGRSPSQIGAAALSEYRRLLTKFARCLHHGEGVHLYYSPTCPELCREPDVLRALMQCNPDKLPNGNSRGTPSLHVAYNSIEATFRWNGNLLDAFYSRSAHSTPNLPPAFQSVAGPQLTGVTKGSASSWIPRFVPSVFRGYVGGWKSNSVDAALITRLACSRAGTRYNRRGLDSITGMVANFSETTQLVYEPFKNTTSSSKERPAVVTSFRVIRGSIPRCWQQPANLTFKPTITVSAKDRGPRELRLHLIRIREMFGEHHFIHCIDATSLSTLEAPLSESYATAFIDGGDQKEAPPSPIMAPILTTNGTLPPLRAVYTKFDIGSVMKREKLYNLVQGKLLALVKRFDSDTDRAELSPAIFHVGDTITQRVQAQPGLFRINCLDCLDRANLVQSMLCMHVAEKQHAAVTAGGMPGDGQLRTLEALRSLWAGNGTALSALYAGSKPHFLDILVTGKCASTLHRSIDGGHIALQRYVQQNFFDGPKQDTISLITRAYHAKPVSANPFDRRMTTYKALIFVALCFAVGASIVNGALMIVFERYRLRRDFVLVQLMWSVAVWCLGWKIFKEPSLVASIAVLEAR</sequence>
<dbReference type="GO" id="GO:0046856">
    <property type="term" value="P:phosphatidylinositol dephosphorylation"/>
    <property type="evidence" value="ECO:0007669"/>
    <property type="project" value="TreeGrafter"/>
</dbReference>
<dbReference type="OrthoDB" id="405996at2759"/>
<evidence type="ECO:0000259" key="3">
    <source>
        <dbReference type="PROSITE" id="PS50275"/>
    </source>
</evidence>
<dbReference type="Proteomes" id="UP000051952">
    <property type="component" value="Unassembled WGS sequence"/>
</dbReference>
<feature type="domain" description="SAC" evidence="3">
    <location>
        <begin position="283"/>
        <end position="642"/>
    </location>
</feature>
<dbReference type="EMBL" id="CYKH01001662">
    <property type="protein sequence ID" value="CUG88608.1"/>
    <property type="molecule type" value="Genomic_DNA"/>
</dbReference>
<protein>
    <submittedName>
        <fullName evidence="4">Synaptojanin, putative</fullName>
    </submittedName>
</protein>
<evidence type="ECO:0000256" key="1">
    <source>
        <dbReference type="SAM" id="MobiDB-lite"/>
    </source>
</evidence>
<keyword evidence="2" id="KW-1133">Transmembrane helix</keyword>
<dbReference type="PANTHER" id="PTHR45662">
    <property type="entry name" value="PHOSPHATIDYLINOSITIDE PHOSPHATASE SAC1"/>
    <property type="match status" value="1"/>
</dbReference>
<dbReference type="PROSITE" id="PS50275">
    <property type="entry name" value="SAC"/>
    <property type="match status" value="1"/>
</dbReference>
<gene>
    <name evidence="4" type="ORF">BSAL_16395</name>
</gene>
<feature type="compositionally biased region" description="Low complexity" evidence="1">
    <location>
        <begin position="157"/>
        <end position="169"/>
    </location>
</feature>
<dbReference type="VEuPathDB" id="TriTrypDB:BSAL_16395"/>
<feature type="transmembrane region" description="Helical" evidence="2">
    <location>
        <begin position="714"/>
        <end position="737"/>
    </location>
</feature>
<dbReference type="AlphaFoldDB" id="A0A0S4JHU2"/>
<dbReference type="Pfam" id="PF02383">
    <property type="entry name" value="Syja_N"/>
    <property type="match status" value="1"/>
</dbReference>
<name>A0A0S4JHU2_BODSA</name>
<feature type="region of interest" description="Disordered" evidence="1">
    <location>
        <begin position="153"/>
        <end position="208"/>
    </location>
</feature>
<keyword evidence="2" id="KW-0472">Membrane</keyword>
<proteinExistence type="predicted"/>
<dbReference type="PANTHER" id="PTHR45662:SF2">
    <property type="entry name" value="PHOSPHATIDYLINOSITOL-3-PHOSPHATASE SAC1"/>
    <property type="match status" value="1"/>
</dbReference>
<evidence type="ECO:0000313" key="5">
    <source>
        <dbReference type="Proteomes" id="UP000051952"/>
    </source>
</evidence>
<dbReference type="GO" id="GO:0005783">
    <property type="term" value="C:endoplasmic reticulum"/>
    <property type="evidence" value="ECO:0007669"/>
    <property type="project" value="TreeGrafter"/>
</dbReference>
<reference evidence="5" key="1">
    <citation type="submission" date="2015-09" db="EMBL/GenBank/DDBJ databases">
        <authorList>
            <consortium name="Pathogen Informatics"/>
        </authorList>
    </citation>
    <scope>NUCLEOTIDE SEQUENCE [LARGE SCALE GENOMIC DNA]</scope>
    <source>
        <strain evidence="5">Lake Konstanz</strain>
    </source>
</reference>
<dbReference type="OMA" id="WQQPANL"/>
<accession>A0A0S4JHU2</accession>
<dbReference type="InterPro" id="IPR002013">
    <property type="entry name" value="SAC_dom"/>
</dbReference>
<keyword evidence="2" id="KW-0812">Transmembrane</keyword>
<evidence type="ECO:0000313" key="4">
    <source>
        <dbReference type="EMBL" id="CUG88608.1"/>
    </source>
</evidence>
<dbReference type="GO" id="GO:0043812">
    <property type="term" value="F:phosphatidylinositol-4-phosphate phosphatase activity"/>
    <property type="evidence" value="ECO:0007669"/>
    <property type="project" value="TreeGrafter"/>
</dbReference>
<organism evidence="4 5">
    <name type="scientific">Bodo saltans</name>
    <name type="common">Flagellated protozoan</name>
    <dbReference type="NCBI Taxonomy" id="75058"/>
    <lineage>
        <taxon>Eukaryota</taxon>
        <taxon>Discoba</taxon>
        <taxon>Euglenozoa</taxon>
        <taxon>Kinetoplastea</taxon>
        <taxon>Metakinetoplastina</taxon>
        <taxon>Eubodonida</taxon>
        <taxon>Bodonidae</taxon>
        <taxon>Bodo</taxon>
    </lineage>
</organism>